<protein>
    <submittedName>
        <fullName evidence="2">Uncharacterized protein</fullName>
    </submittedName>
</protein>
<dbReference type="AlphaFoldDB" id="A0A836H789"/>
<comment type="caution">
    <text evidence="2">The sequence shown here is derived from an EMBL/GenBank/DDBJ whole genome shotgun (WGS) entry which is preliminary data.</text>
</comment>
<dbReference type="GeneID" id="92518002"/>
<dbReference type="Proteomes" id="UP000673552">
    <property type="component" value="Chromosome 1"/>
</dbReference>
<gene>
    <name evidence="2" type="ORF">LSCM1_08150</name>
</gene>
<dbReference type="EMBL" id="JAFEUZ010000001">
    <property type="protein sequence ID" value="KAG5488086.1"/>
    <property type="molecule type" value="Genomic_DNA"/>
</dbReference>
<evidence type="ECO:0000256" key="1">
    <source>
        <dbReference type="SAM" id="MobiDB-lite"/>
    </source>
</evidence>
<dbReference type="OrthoDB" id="264387at2759"/>
<organism evidence="2 3">
    <name type="scientific">Leishmania martiniquensis</name>
    <dbReference type="NCBI Taxonomy" id="1580590"/>
    <lineage>
        <taxon>Eukaryota</taxon>
        <taxon>Discoba</taxon>
        <taxon>Euglenozoa</taxon>
        <taxon>Kinetoplastea</taxon>
        <taxon>Metakinetoplastina</taxon>
        <taxon>Trypanosomatida</taxon>
        <taxon>Trypanosomatidae</taxon>
        <taxon>Leishmaniinae</taxon>
        <taxon>Leishmania</taxon>
    </lineage>
</organism>
<feature type="compositionally biased region" description="Low complexity" evidence="1">
    <location>
        <begin position="374"/>
        <end position="403"/>
    </location>
</feature>
<feature type="compositionally biased region" description="Low complexity" evidence="1">
    <location>
        <begin position="354"/>
        <end position="364"/>
    </location>
</feature>
<reference evidence="2 3" key="1">
    <citation type="submission" date="2021-03" db="EMBL/GenBank/DDBJ databases">
        <title>Leishmania (Mundinia) martiniquensis Genome sequencing and assembly.</title>
        <authorList>
            <person name="Almutairi H."/>
            <person name="Gatherer D."/>
        </authorList>
    </citation>
    <scope>NUCLEOTIDE SEQUENCE [LARGE SCALE GENOMIC DNA]</scope>
    <source>
        <strain evidence="2">LSCM1</strain>
    </source>
</reference>
<feature type="region of interest" description="Disordered" evidence="1">
    <location>
        <begin position="249"/>
        <end position="403"/>
    </location>
</feature>
<feature type="region of interest" description="Disordered" evidence="1">
    <location>
        <begin position="219"/>
        <end position="238"/>
    </location>
</feature>
<proteinExistence type="predicted"/>
<keyword evidence="3" id="KW-1185">Reference proteome</keyword>
<dbReference type="KEGG" id="lmat:92518002"/>
<evidence type="ECO:0000313" key="3">
    <source>
        <dbReference type="Proteomes" id="UP000673552"/>
    </source>
</evidence>
<evidence type="ECO:0000313" key="2">
    <source>
        <dbReference type="EMBL" id="KAG5488086.1"/>
    </source>
</evidence>
<sequence length="403" mass="42617">MPAREPSVSRLVRAVAHGDGDWANVPLPVRDAIVTVLTQPSASPLLRALSSVGEASCDDATGRATRPANAPSARPMLTEVAVQSSIDTFEDAAWVRDEAVRSYAEFHNNVESLHSSMRTQLRPVWRTAMQLHPDLLADVRGECHLSRRDSIPDGIPIPLSAAHQIAMQEDILNEMEDTLQLLRNTSVRFAAHFLSDAEKISMGANPAYLRAPDIDREVVASRSRSTSTSTQRALPARAASASSCAGAAASGQIRPSTPSAPAAAAAAVQTPREHQSPPHHSNHAPRHRDCSGDLAGLVSSKSSRRVGSGKSSGESRGAADDPLLEELRQQYQLRVRELKAQSEGERERWPSEDGASPSAGAAAPVQRASGGCVSAPRSSSASSTASSASASELAGSSSTRSRR</sequence>
<accession>A0A836H789</accession>
<feature type="compositionally biased region" description="Basic and acidic residues" evidence="1">
    <location>
        <begin position="334"/>
        <end position="351"/>
    </location>
</feature>
<dbReference type="RefSeq" id="XP_067181665.1">
    <property type="nucleotide sequence ID" value="XM_067325490.1"/>
</dbReference>
<feature type="compositionally biased region" description="Low complexity" evidence="1">
    <location>
        <begin position="298"/>
        <end position="316"/>
    </location>
</feature>
<name>A0A836H789_9TRYP</name>
<feature type="compositionally biased region" description="Low complexity" evidence="1">
    <location>
        <begin position="221"/>
        <end position="238"/>
    </location>
</feature>